<accession>A0A1S8A9J8</accession>
<sequence>MLVIGVVLEEHTPSCGCVEEQRMSRIDIIAFGIPSPLERRIKASVDVPLQRRDQGRQQRHEDGNLVSVQGHVRHVTRSVRVVVGQFVHRGEDVCLHGRVIRGKIGRDIRKTAVFSPAFLQEVGYIPLERVVSPTPGRELEEVCPVDAIRRMDDKRSTPTQRGQAYIELAFILIDGFPNRA</sequence>
<proteinExistence type="predicted"/>
<evidence type="ECO:0000313" key="1">
    <source>
        <dbReference type="EMBL" id="GAW26585.1"/>
    </source>
</evidence>
<protein>
    <submittedName>
        <fullName evidence="1">Uncharacterized protein</fullName>
    </submittedName>
</protein>
<reference evidence="1" key="1">
    <citation type="submission" date="2016-03" db="EMBL/GenBank/DDBJ databases">
        <title>Draft genome sequence of Rosellinia necatrix.</title>
        <authorList>
            <person name="Kanematsu S."/>
        </authorList>
    </citation>
    <scope>NUCLEOTIDE SEQUENCE [LARGE SCALE GENOMIC DNA]</scope>
    <source>
        <strain evidence="1">W97</strain>
    </source>
</reference>
<organism evidence="1">
    <name type="scientific">Rosellinia necatrix</name>
    <name type="common">White root-rot fungus</name>
    <dbReference type="NCBI Taxonomy" id="77044"/>
    <lineage>
        <taxon>Eukaryota</taxon>
        <taxon>Fungi</taxon>
        <taxon>Dikarya</taxon>
        <taxon>Ascomycota</taxon>
        <taxon>Pezizomycotina</taxon>
        <taxon>Sordariomycetes</taxon>
        <taxon>Xylariomycetidae</taxon>
        <taxon>Xylariales</taxon>
        <taxon>Xylariaceae</taxon>
        <taxon>Rosellinia</taxon>
    </lineage>
</organism>
<dbReference type="EMBL" id="DF977483">
    <property type="protein sequence ID" value="GAW26585.1"/>
    <property type="molecule type" value="Genomic_DNA"/>
</dbReference>
<keyword evidence="2" id="KW-1185">Reference proteome</keyword>
<evidence type="ECO:0000313" key="2">
    <source>
        <dbReference type="Proteomes" id="UP000054516"/>
    </source>
</evidence>
<gene>
    <name evidence="1" type="ORF">SAMD00023353_3800670</name>
</gene>
<dbReference type="AlphaFoldDB" id="A0A1S8A9J8"/>
<name>A0A1S8A9J8_ROSNE</name>
<dbReference type="Proteomes" id="UP000054516">
    <property type="component" value="Unassembled WGS sequence"/>
</dbReference>